<dbReference type="EMBL" id="BAAADO010000003">
    <property type="protein sequence ID" value="GAA0491992.1"/>
    <property type="molecule type" value="Genomic_DNA"/>
</dbReference>
<evidence type="ECO:0000313" key="3">
    <source>
        <dbReference type="Proteomes" id="UP001500880"/>
    </source>
</evidence>
<feature type="compositionally biased region" description="Acidic residues" evidence="1">
    <location>
        <begin position="43"/>
        <end position="57"/>
    </location>
</feature>
<dbReference type="RefSeq" id="WP_343839882.1">
    <property type="nucleotide sequence ID" value="NZ_BAAADO010000003.1"/>
</dbReference>
<evidence type="ECO:0000256" key="1">
    <source>
        <dbReference type="SAM" id="MobiDB-lite"/>
    </source>
</evidence>
<organism evidence="2 3">
    <name type="scientific">Salinibacillus aidingensis</name>
    <dbReference type="NCBI Taxonomy" id="237684"/>
    <lineage>
        <taxon>Bacteria</taxon>
        <taxon>Bacillati</taxon>
        <taxon>Bacillota</taxon>
        <taxon>Bacilli</taxon>
        <taxon>Bacillales</taxon>
        <taxon>Bacillaceae</taxon>
        <taxon>Salinibacillus</taxon>
    </lineage>
</organism>
<sequence>MSDRKREIHVKDLVIKADNVVFEPPRRRSADPFFGPPRHQQEENEAESNTEVDVDVDVDVKQEDDSEDEREGRRPPFSWI</sequence>
<gene>
    <name evidence="2" type="ORF">GCM10008986_17770</name>
</gene>
<name>A0ABN1B7M5_9BACI</name>
<feature type="region of interest" description="Disordered" evidence="1">
    <location>
        <begin position="24"/>
        <end position="80"/>
    </location>
</feature>
<reference evidence="2 3" key="1">
    <citation type="journal article" date="2019" name="Int. J. Syst. Evol. Microbiol.">
        <title>The Global Catalogue of Microorganisms (GCM) 10K type strain sequencing project: providing services to taxonomists for standard genome sequencing and annotation.</title>
        <authorList>
            <consortium name="The Broad Institute Genomics Platform"/>
            <consortium name="The Broad Institute Genome Sequencing Center for Infectious Disease"/>
            <person name="Wu L."/>
            <person name="Ma J."/>
        </authorList>
    </citation>
    <scope>NUCLEOTIDE SEQUENCE [LARGE SCALE GENOMIC DNA]</scope>
    <source>
        <strain evidence="2 3">JCM 12389</strain>
    </source>
</reference>
<protein>
    <submittedName>
        <fullName evidence="2">Uncharacterized protein</fullName>
    </submittedName>
</protein>
<accession>A0ABN1B7M5</accession>
<keyword evidence="3" id="KW-1185">Reference proteome</keyword>
<comment type="caution">
    <text evidence="2">The sequence shown here is derived from an EMBL/GenBank/DDBJ whole genome shotgun (WGS) entry which is preliminary data.</text>
</comment>
<dbReference type="Proteomes" id="UP001500880">
    <property type="component" value="Unassembled WGS sequence"/>
</dbReference>
<evidence type="ECO:0000313" key="2">
    <source>
        <dbReference type="EMBL" id="GAA0491992.1"/>
    </source>
</evidence>
<proteinExistence type="predicted"/>